<evidence type="ECO:0000313" key="2">
    <source>
        <dbReference type="Proteomes" id="UP001151760"/>
    </source>
</evidence>
<accession>A0ABQ4XS38</accession>
<protein>
    <submittedName>
        <fullName evidence="1">Uncharacterized protein</fullName>
    </submittedName>
</protein>
<keyword evidence="2" id="KW-1185">Reference proteome</keyword>
<name>A0ABQ4XS38_9ASTR</name>
<reference evidence="1" key="1">
    <citation type="journal article" date="2022" name="Int. J. Mol. Sci.">
        <title>Draft Genome of Tanacetum Coccineum: Genomic Comparison of Closely Related Tanacetum-Family Plants.</title>
        <authorList>
            <person name="Yamashiro T."/>
            <person name="Shiraishi A."/>
            <person name="Nakayama K."/>
            <person name="Satake H."/>
        </authorList>
    </citation>
    <scope>NUCLEOTIDE SEQUENCE</scope>
</reference>
<sequence>MLRHVSLTVTCHVRFDDSYETVVSTYYRCILRELLRPPMAWSASLQTKLFRHTGIVFLGPIFDDTLSMFNTSMEADFLSNPSEIAAPKLMKKMADIYFTRVTKNAEPTFSLSPRQMALWTSQREDHTSDWLRTVPISGLGQTMNGRTVIDAAQRKRDKYMAKCAAIGYGFLPLLWGN</sequence>
<dbReference type="PANTHER" id="PTHR48462">
    <property type="entry name" value="PROTEIN, PUTATIVE-RELATED"/>
    <property type="match status" value="1"/>
</dbReference>
<organism evidence="1 2">
    <name type="scientific">Tanacetum coccineum</name>
    <dbReference type="NCBI Taxonomy" id="301880"/>
    <lineage>
        <taxon>Eukaryota</taxon>
        <taxon>Viridiplantae</taxon>
        <taxon>Streptophyta</taxon>
        <taxon>Embryophyta</taxon>
        <taxon>Tracheophyta</taxon>
        <taxon>Spermatophyta</taxon>
        <taxon>Magnoliopsida</taxon>
        <taxon>eudicotyledons</taxon>
        <taxon>Gunneridae</taxon>
        <taxon>Pentapetalae</taxon>
        <taxon>asterids</taxon>
        <taxon>campanulids</taxon>
        <taxon>Asterales</taxon>
        <taxon>Asteraceae</taxon>
        <taxon>Asteroideae</taxon>
        <taxon>Anthemideae</taxon>
        <taxon>Anthemidinae</taxon>
        <taxon>Tanacetum</taxon>
    </lineage>
</organism>
<proteinExistence type="predicted"/>
<evidence type="ECO:0000313" key="1">
    <source>
        <dbReference type="EMBL" id="GJS67991.1"/>
    </source>
</evidence>
<dbReference type="EMBL" id="BQNB010009758">
    <property type="protein sequence ID" value="GJS67991.1"/>
    <property type="molecule type" value="Genomic_DNA"/>
</dbReference>
<reference evidence="1" key="2">
    <citation type="submission" date="2022-01" db="EMBL/GenBank/DDBJ databases">
        <authorList>
            <person name="Yamashiro T."/>
            <person name="Shiraishi A."/>
            <person name="Satake H."/>
            <person name="Nakayama K."/>
        </authorList>
    </citation>
    <scope>NUCLEOTIDE SEQUENCE</scope>
</reference>
<comment type="caution">
    <text evidence="1">The sequence shown here is derived from an EMBL/GenBank/DDBJ whole genome shotgun (WGS) entry which is preliminary data.</text>
</comment>
<gene>
    <name evidence="1" type="ORF">Tco_0682556</name>
</gene>
<dbReference type="PANTHER" id="PTHR48462:SF1">
    <property type="entry name" value="PROTEIN, PUTATIVE-RELATED"/>
    <property type="match status" value="1"/>
</dbReference>
<dbReference type="Proteomes" id="UP001151760">
    <property type="component" value="Unassembled WGS sequence"/>
</dbReference>